<organism evidence="7 8">
    <name type="scientific">Zingiber officinale</name>
    <name type="common">Ginger</name>
    <name type="synonym">Amomum zingiber</name>
    <dbReference type="NCBI Taxonomy" id="94328"/>
    <lineage>
        <taxon>Eukaryota</taxon>
        <taxon>Viridiplantae</taxon>
        <taxon>Streptophyta</taxon>
        <taxon>Embryophyta</taxon>
        <taxon>Tracheophyta</taxon>
        <taxon>Spermatophyta</taxon>
        <taxon>Magnoliopsida</taxon>
        <taxon>Liliopsida</taxon>
        <taxon>Zingiberales</taxon>
        <taxon>Zingiberaceae</taxon>
        <taxon>Zingiber</taxon>
    </lineage>
</organism>
<proteinExistence type="predicted"/>
<keyword evidence="8" id="KW-1185">Reference proteome</keyword>
<keyword evidence="4" id="KW-0067">ATP-binding</keyword>
<dbReference type="InterPro" id="IPR011009">
    <property type="entry name" value="Kinase-like_dom_sf"/>
</dbReference>
<dbReference type="Proteomes" id="UP000734854">
    <property type="component" value="Unassembled WGS sequence"/>
</dbReference>
<evidence type="ECO:0000313" key="7">
    <source>
        <dbReference type="EMBL" id="KAG6506399.1"/>
    </source>
</evidence>
<feature type="domain" description="Protein kinase" evidence="6">
    <location>
        <begin position="136"/>
        <end position="310"/>
    </location>
</feature>
<accession>A0A8J5GF01</accession>
<dbReference type="AlphaFoldDB" id="A0A8J5GF01"/>
<sequence length="310" mass="36316">MPPLRLKCVRSPHWTTVMRETFHHLSHCLVFFPIPSSASIGRLIHLQNSNAQVMIGVLHFSSSAVEDRQRFLSFSIRMATRNKKFFSGIMKHFFRNRHHKDMKEEEEEEEEDLVANVATEQRVFRYETLVVATNNFSPKHKLSERRFNPVYKGKLKDGREVAVKRLRQRSRQGMREFENDVLLLSQVQHKNVVTLYNYYAHGDDKLLVYEYVPNESLDKLLFPGLLYLHESAHTTIIHHNIKANNILLDGWWMPKIVDFDMARLFPEDQSHVHTYVASTNGYMAPEHVMHNVLSIKADVFSFAAPPRAYR</sequence>
<evidence type="ECO:0000256" key="3">
    <source>
        <dbReference type="ARBA" id="ARBA00022777"/>
    </source>
</evidence>
<evidence type="ECO:0000313" key="8">
    <source>
        <dbReference type="Proteomes" id="UP000734854"/>
    </source>
</evidence>
<dbReference type="GO" id="GO:0005524">
    <property type="term" value="F:ATP binding"/>
    <property type="evidence" value="ECO:0007669"/>
    <property type="project" value="UniProtKB-KW"/>
</dbReference>
<dbReference type="PROSITE" id="PS50011">
    <property type="entry name" value="PROTEIN_KINASE_DOM"/>
    <property type="match status" value="1"/>
</dbReference>
<protein>
    <recommendedName>
        <fullName evidence="6">Protein kinase domain-containing protein</fullName>
    </recommendedName>
</protein>
<dbReference type="InterPro" id="IPR000719">
    <property type="entry name" value="Prot_kinase_dom"/>
</dbReference>
<keyword evidence="2" id="KW-0547">Nucleotide-binding</keyword>
<dbReference type="FunFam" id="3.30.200.20:FF:000162">
    <property type="entry name" value="Adenine nucleotide alpha hydrolase-like domain kinase"/>
    <property type="match status" value="1"/>
</dbReference>
<evidence type="ECO:0000256" key="5">
    <source>
        <dbReference type="SAM" id="Coils"/>
    </source>
</evidence>
<dbReference type="Pfam" id="PF07714">
    <property type="entry name" value="PK_Tyr_Ser-Thr"/>
    <property type="match status" value="1"/>
</dbReference>
<dbReference type="PANTHER" id="PTHR47973">
    <property type="entry name" value="CYSTEINE-RICH RECEPTOR-LIKE PROTEIN KINASE 3"/>
    <property type="match status" value="1"/>
</dbReference>
<name>A0A8J5GF01_ZINOF</name>
<keyword evidence="5" id="KW-0175">Coiled coil</keyword>
<gene>
    <name evidence="7" type="ORF">ZIOFF_031722</name>
</gene>
<dbReference type="SUPFAM" id="SSF56112">
    <property type="entry name" value="Protein kinase-like (PK-like)"/>
    <property type="match status" value="1"/>
</dbReference>
<keyword evidence="3" id="KW-0418">Kinase</keyword>
<comment type="caution">
    <text evidence="7">The sequence shown here is derived from an EMBL/GenBank/DDBJ whole genome shotgun (WGS) entry which is preliminary data.</text>
</comment>
<dbReference type="EMBL" id="JACMSC010000009">
    <property type="protein sequence ID" value="KAG6506399.1"/>
    <property type="molecule type" value="Genomic_DNA"/>
</dbReference>
<dbReference type="Gene3D" id="1.10.510.10">
    <property type="entry name" value="Transferase(Phosphotransferase) domain 1"/>
    <property type="match status" value="1"/>
</dbReference>
<dbReference type="GO" id="GO:0004672">
    <property type="term" value="F:protein kinase activity"/>
    <property type="evidence" value="ECO:0007669"/>
    <property type="project" value="InterPro"/>
</dbReference>
<evidence type="ECO:0000256" key="4">
    <source>
        <dbReference type="ARBA" id="ARBA00022840"/>
    </source>
</evidence>
<dbReference type="Gene3D" id="3.30.200.20">
    <property type="entry name" value="Phosphorylase Kinase, domain 1"/>
    <property type="match status" value="1"/>
</dbReference>
<dbReference type="InterPro" id="IPR001245">
    <property type="entry name" value="Ser-Thr/Tyr_kinase_cat_dom"/>
</dbReference>
<reference evidence="7 8" key="1">
    <citation type="submission" date="2020-08" db="EMBL/GenBank/DDBJ databases">
        <title>Plant Genome Project.</title>
        <authorList>
            <person name="Zhang R.-G."/>
        </authorList>
    </citation>
    <scope>NUCLEOTIDE SEQUENCE [LARGE SCALE GENOMIC DNA]</scope>
    <source>
        <tissue evidence="7">Rhizome</tissue>
    </source>
</reference>
<evidence type="ECO:0000259" key="6">
    <source>
        <dbReference type="PROSITE" id="PS50011"/>
    </source>
</evidence>
<evidence type="ECO:0000256" key="2">
    <source>
        <dbReference type="ARBA" id="ARBA00022741"/>
    </source>
</evidence>
<dbReference type="InterPro" id="IPR052059">
    <property type="entry name" value="CR_Ser/Thr_kinase"/>
</dbReference>
<dbReference type="Pfam" id="PF00069">
    <property type="entry name" value="Pkinase"/>
    <property type="match status" value="1"/>
</dbReference>
<feature type="coiled-coil region" evidence="5">
    <location>
        <begin position="96"/>
        <end position="123"/>
    </location>
</feature>
<keyword evidence="1" id="KW-0808">Transferase</keyword>
<evidence type="ECO:0000256" key="1">
    <source>
        <dbReference type="ARBA" id="ARBA00022679"/>
    </source>
</evidence>